<protein>
    <submittedName>
        <fullName evidence="1">Uncharacterized protein</fullName>
    </submittedName>
</protein>
<evidence type="ECO:0000313" key="2">
    <source>
        <dbReference type="Proteomes" id="UP000194946"/>
    </source>
</evidence>
<organism evidence="1 2">
    <name type="scientific">Commensalibacter intestini</name>
    <dbReference type="NCBI Taxonomy" id="479936"/>
    <lineage>
        <taxon>Bacteria</taxon>
        <taxon>Pseudomonadati</taxon>
        <taxon>Pseudomonadota</taxon>
        <taxon>Alphaproteobacteria</taxon>
        <taxon>Acetobacterales</taxon>
        <taxon>Acetobacteraceae</taxon>
    </lineage>
</organism>
<dbReference type="Proteomes" id="UP000194946">
    <property type="component" value="Unassembled WGS sequence"/>
</dbReference>
<dbReference type="RefSeq" id="WP_008854244.1">
    <property type="nucleotide sequence ID" value="NZ_JOPB01000011.1"/>
</dbReference>
<accession>A0A251ZT62</accession>
<dbReference type="AlphaFoldDB" id="A0A251ZT62"/>
<evidence type="ECO:0000313" key="1">
    <source>
        <dbReference type="EMBL" id="OUI77860.1"/>
    </source>
</evidence>
<reference evidence="2" key="1">
    <citation type="submission" date="2014-06" db="EMBL/GenBank/DDBJ databases">
        <authorList>
            <person name="Winans N.J."/>
            <person name="Newell P.D."/>
            <person name="Douglas A.E."/>
        </authorList>
    </citation>
    <scope>NUCLEOTIDE SEQUENCE [LARGE SCALE GENOMIC DNA]</scope>
    <source>
        <strain evidence="2">DmL_052</strain>
    </source>
</reference>
<name>A0A251ZT62_9PROT</name>
<proteinExistence type="predicted"/>
<keyword evidence="2" id="KW-1185">Reference proteome</keyword>
<gene>
    <name evidence="1" type="ORF">HK18_00395</name>
</gene>
<dbReference type="EMBL" id="JOPB01000011">
    <property type="protein sequence ID" value="OUI77860.1"/>
    <property type="molecule type" value="Genomic_DNA"/>
</dbReference>
<sequence length="130" mass="14394">MPDYVVEGTKFYGIRGNFSTETQPNATTTENTVNGIPINVTVDNTNSETVFNLLSSTTDACSSEAEEADGYNVIESKYGSMYSYNTTIVKQTLGGRQSVNYDYKLPDGIPMKFGKGRCFFYCNNIIVNDE</sequence>
<comment type="caution">
    <text evidence="1">The sequence shown here is derived from an EMBL/GenBank/DDBJ whole genome shotgun (WGS) entry which is preliminary data.</text>
</comment>